<dbReference type="InterPro" id="IPR012349">
    <property type="entry name" value="Split_barrel_FMN-bd"/>
</dbReference>
<keyword evidence="1" id="KW-0560">Oxidoreductase</keyword>
<protein>
    <submittedName>
        <fullName evidence="3">Phenol hydroxylase</fullName>
    </submittedName>
</protein>
<dbReference type="EMBL" id="LPUX01000064">
    <property type="protein sequence ID" value="OAP36566.1"/>
    <property type="molecule type" value="Genomic_DNA"/>
</dbReference>
<organism evidence="3 4">
    <name type="scientific">Sinorhizobium glycinis</name>
    <dbReference type="NCBI Taxonomy" id="1472378"/>
    <lineage>
        <taxon>Bacteria</taxon>
        <taxon>Pseudomonadati</taxon>
        <taxon>Pseudomonadota</taxon>
        <taxon>Alphaproteobacteria</taxon>
        <taxon>Hyphomicrobiales</taxon>
        <taxon>Rhizobiaceae</taxon>
        <taxon>Sinorhizobium/Ensifer group</taxon>
        <taxon>Sinorhizobium</taxon>
    </lineage>
</organism>
<dbReference type="AlphaFoldDB" id="A0A178XMY4"/>
<gene>
    <name evidence="3" type="ORF">AU381_18915</name>
</gene>
<dbReference type="InterPro" id="IPR050268">
    <property type="entry name" value="NADH-dep_flavin_reductase"/>
</dbReference>
<sequence length="179" mass="19596">MEDTMRLLDPRTFRDACGVFATGVNVITTHSDGHDHGMTANAFMSISLDPPLIAISIAEKARMLEKIQKSGRFAVSVLACGMDSVAWHFAGKPNADLHDLFDTLDGLPVIRGALVTFSAIVHDEILAGDHTIFVGRVQSLARSDGDEPLLFFKGKFGAVENTRKAASVYRLEVETEFMW</sequence>
<dbReference type="SUPFAM" id="SSF50475">
    <property type="entry name" value="FMN-binding split barrel"/>
    <property type="match status" value="1"/>
</dbReference>
<evidence type="ECO:0000313" key="3">
    <source>
        <dbReference type="EMBL" id="OAP36566.1"/>
    </source>
</evidence>
<dbReference type="Pfam" id="PF01613">
    <property type="entry name" value="Flavin_Reduct"/>
    <property type="match status" value="1"/>
</dbReference>
<dbReference type="GO" id="GO:0006208">
    <property type="term" value="P:pyrimidine nucleobase catabolic process"/>
    <property type="evidence" value="ECO:0007669"/>
    <property type="project" value="TreeGrafter"/>
</dbReference>
<dbReference type="Proteomes" id="UP000094025">
    <property type="component" value="Unassembled WGS sequence"/>
</dbReference>
<evidence type="ECO:0000256" key="1">
    <source>
        <dbReference type="ARBA" id="ARBA00023002"/>
    </source>
</evidence>
<reference evidence="3 4" key="1">
    <citation type="journal article" date="2016" name="Int. J. Syst. Evol. Microbiol.">
        <title>Ensifer glycinis sp. nov., an novel rhizobial species associated with Glycine spp.</title>
        <authorList>
            <person name="Yan H."/>
            <person name="Yan J."/>
            <person name="Sui X.H."/>
            <person name="Wang E.T."/>
            <person name="Chen W.X."/>
            <person name="Zhang X.X."/>
            <person name="Chen W.F."/>
        </authorList>
    </citation>
    <scope>NUCLEOTIDE SEQUENCE [LARGE SCALE GENOMIC DNA]</scope>
    <source>
        <strain evidence="3 4">CCBAU 23380</strain>
    </source>
</reference>
<evidence type="ECO:0000259" key="2">
    <source>
        <dbReference type="SMART" id="SM00903"/>
    </source>
</evidence>
<dbReference type="PANTHER" id="PTHR30466">
    <property type="entry name" value="FLAVIN REDUCTASE"/>
    <property type="match status" value="1"/>
</dbReference>
<comment type="caution">
    <text evidence="3">The sequence shown here is derived from an EMBL/GenBank/DDBJ whole genome shotgun (WGS) entry which is preliminary data.</text>
</comment>
<keyword evidence="4" id="KW-1185">Reference proteome</keyword>
<name>A0A178XMY4_9HYPH</name>
<dbReference type="GO" id="GO:0010181">
    <property type="term" value="F:FMN binding"/>
    <property type="evidence" value="ECO:0007669"/>
    <property type="project" value="InterPro"/>
</dbReference>
<dbReference type="InterPro" id="IPR002563">
    <property type="entry name" value="Flavin_Rdtase-like_dom"/>
</dbReference>
<feature type="domain" description="Flavin reductase like" evidence="2">
    <location>
        <begin position="17"/>
        <end position="158"/>
    </location>
</feature>
<dbReference type="PANTHER" id="PTHR30466:SF1">
    <property type="entry name" value="FMN REDUCTASE (NADH) RUTF"/>
    <property type="match status" value="1"/>
</dbReference>
<proteinExistence type="predicted"/>
<dbReference type="GO" id="GO:0042602">
    <property type="term" value="F:riboflavin reductase (NADPH) activity"/>
    <property type="evidence" value="ECO:0007669"/>
    <property type="project" value="TreeGrafter"/>
</dbReference>
<dbReference type="SMART" id="SM00903">
    <property type="entry name" value="Flavin_Reduct"/>
    <property type="match status" value="1"/>
</dbReference>
<dbReference type="Gene3D" id="2.30.110.10">
    <property type="entry name" value="Electron Transport, Fmn-binding Protein, Chain A"/>
    <property type="match status" value="1"/>
</dbReference>
<accession>A0A178XMY4</accession>
<dbReference type="STRING" id="1472378.AU381_18915"/>
<evidence type="ECO:0000313" key="4">
    <source>
        <dbReference type="Proteomes" id="UP000094025"/>
    </source>
</evidence>